<evidence type="ECO:0000259" key="10">
    <source>
        <dbReference type="PROSITE" id="PS51192"/>
    </source>
</evidence>
<dbReference type="GO" id="GO:0003676">
    <property type="term" value="F:nucleic acid binding"/>
    <property type="evidence" value="ECO:0007669"/>
    <property type="project" value="InterPro"/>
</dbReference>
<evidence type="ECO:0000256" key="4">
    <source>
        <dbReference type="ARBA" id="ARBA00022801"/>
    </source>
</evidence>
<dbReference type="CDD" id="cd18787">
    <property type="entry name" value="SF2_C_DEAD"/>
    <property type="match status" value="1"/>
</dbReference>
<dbReference type="PROSITE" id="PS51194">
    <property type="entry name" value="HELICASE_CTER"/>
    <property type="match status" value="1"/>
</dbReference>
<dbReference type="GO" id="GO:0016787">
    <property type="term" value="F:hydrolase activity"/>
    <property type="evidence" value="ECO:0007669"/>
    <property type="project" value="UniProtKB-KW"/>
</dbReference>
<dbReference type="SMART" id="SM00487">
    <property type="entry name" value="DEXDc"/>
    <property type="match status" value="1"/>
</dbReference>
<dbReference type="Pfam" id="PF00270">
    <property type="entry name" value="DEAD"/>
    <property type="match status" value="1"/>
</dbReference>
<dbReference type="InterPro" id="IPR027417">
    <property type="entry name" value="P-loop_NTPase"/>
</dbReference>
<comment type="similarity">
    <text evidence="7">Belongs to the DEAD box helicase family. DDX6/DHH1 subfamily.</text>
</comment>
<evidence type="ECO:0000256" key="9">
    <source>
        <dbReference type="RuleBase" id="RU000492"/>
    </source>
</evidence>
<dbReference type="SMART" id="SM00490">
    <property type="entry name" value="HELICc"/>
    <property type="match status" value="1"/>
</dbReference>
<dbReference type="InterPro" id="IPR001650">
    <property type="entry name" value="Helicase_C-like"/>
</dbReference>
<dbReference type="WBParaSite" id="SMTH1_55920.2">
    <property type="protein sequence ID" value="SMTH1_55920.2"/>
    <property type="gene ID" value="SMTH1_55920"/>
</dbReference>
<evidence type="ECO:0000259" key="12">
    <source>
        <dbReference type="PROSITE" id="PS51195"/>
    </source>
</evidence>
<accession>A0AA85BGV8</accession>
<dbReference type="GO" id="GO:0003724">
    <property type="term" value="F:RNA helicase activity"/>
    <property type="evidence" value="ECO:0007669"/>
    <property type="project" value="UniProtKB-EC"/>
</dbReference>
<feature type="domain" description="Helicase C-terminal" evidence="11">
    <location>
        <begin position="301"/>
        <end position="461"/>
    </location>
</feature>
<dbReference type="SUPFAM" id="SSF52540">
    <property type="entry name" value="P-loop containing nucleoside triphosphate hydrolases"/>
    <property type="match status" value="1"/>
</dbReference>
<name>A0AA85BGV8_9TREM</name>
<feature type="domain" description="DEAD-box RNA helicase Q" evidence="12">
    <location>
        <begin position="90"/>
        <end position="118"/>
    </location>
</feature>
<protein>
    <recommendedName>
        <fullName evidence="2">RNA helicase</fullName>
        <ecNumber evidence="2">3.6.4.13</ecNumber>
    </recommendedName>
</protein>
<dbReference type="InterPro" id="IPR014014">
    <property type="entry name" value="RNA_helicase_DEAD_Q_motif"/>
</dbReference>
<dbReference type="PROSITE" id="PS00039">
    <property type="entry name" value="DEAD_ATP_HELICASE"/>
    <property type="match status" value="1"/>
</dbReference>
<feature type="short sequence motif" description="Q motif" evidence="8">
    <location>
        <begin position="90"/>
        <end position="118"/>
    </location>
</feature>
<keyword evidence="3 9" id="KW-0547">Nucleotide-binding</keyword>
<dbReference type="InterPro" id="IPR014001">
    <property type="entry name" value="Helicase_ATP-bd"/>
</dbReference>
<keyword evidence="6 9" id="KW-0067">ATP-binding</keyword>
<evidence type="ECO:0000256" key="2">
    <source>
        <dbReference type="ARBA" id="ARBA00012552"/>
    </source>
</evidence>
<keyword evidence="5 9" id="KW-0347">Helicase</keyword>
<dbReference type="EC" id="3.6.4.13" evidence="2"/>
<sequence>MNSDLYLYIRRRSAIGKSNLRDYLSGCKYVLHYHSVIYVMLYRDFLPLLMSALALKGSDSTANDDWKSTLKLPEKDMRIKTADVTALKGSSFEDFCLKRDILKGIYEKGWESPSPIQESSIPIALTHRDIMARAKNGTGKTGAYSVPVLESIDTTINKIQAIILVPTRELALQTSQICIELAKHTAIKIMLVIGGTLLKDDLIRLSQTVHVLIGTPGRLVDLLSRGLIDISRCKIVVLDEADKLLSEELISGVEEILNGVDKSRQVLVYSATYPVTVQSFMTQHLRNPYQINLMETLTLKGITEYYAYVQEKHKVHCLNTLFSKLQISQSIIFCSSAQRVELLAKKITQLGYSCYYIHARMSQQDRNRVFHDFRNGCCRNLVCTDLLTRGIDIPTVNVVINFDFPKYSETYLHRIGRSGRFGHLGIAINLVTYADRYSLKTVETELVTEIKPIPKEIDKRLYVAEYQNENNLDPITREALFNGRGLPSGNKEEVVNNH</sequence>
<proteinExistence type="inferred from homology"/>
<dbReference type="Pfam" id="PF00271">
    <property type="entry name" value="Helicase_C"/>
    <property type="match status" value="1"/>
</dbReference>
<dbReference type="PANTHER" id="PTHR47960">
    <property type="entry name" value="DEAD-BOX ATP-DEPENDENT RNA HELICASE 50"/>
    <property type="match status" value="1"/>
</dbReference>
<dbReference type="PROSITE" id="PS51195">
    <property type="entry name" value="Q_MOTIF"/>
    <property type="match status" value="1"/>
</dbReference>
<comment type="subcellular location">
    <subcellularLocation>
        <location evidence="1">Cytoplasm</location>
    </subcellularLocation>
</comment>
<evidence type="ECO:0000256" key="6">
    <source>
        <dbReference type="ARBA" id="ARBA00022840"/>
    </source>
</evidence>
<evidence type="ECO:0000256" key="7">
    <source>
        <dbReference type="ARBA" id="ARBA00038316"/>
    </source>
</evidence>
<dbReference type="Gene3D" id="3.40.50.300">
    <property type="entry name" value="P-loop containing nucleotide triphosphate hydrolases"/>
    <property type="match status" value="2"/>
</dbReference>
<dbReference type="GO" id="GO:0005737">
    <property type="term" value="C:cytoplasm"/>
    <property type="evidence" value="ECO:0007669"/>
    <property type="project" value="UniProtKB-SubCell"/>
</dbReference>
<evidence type="ECO:0000256" key="5">
    <source>
        <dbReference type="ARBA" id="ARBA00022806"/>
    </source>
</evidence>
<dbReference type="Proteomes" id="UP000050791">
    <property type="component" value="Unassembled WGS sequence"/>
</dbReference>
<dbReference type="PROSITE" id="PS51192">
    <property type="entry name" value="HELICASE_ATP_BIND_1"/>
    <property type="match status" value="1"/>
</dbReference>
<evidence type="ECO:0000313" key="13">
    <source>
        <dbReference type="Proteomes" id="UP000050791"/>
    </source>
</evidence>
<keyword evidence="4 9" id="KW-0378">Hydrolase</keyword>
<dbReference type="AlphaFoldDB" id="A0AA85BGV8"/>
<feature type="domain" description="Helicase ATP-binding" evidence="10">
    <location>
        <begin position="121"/>
        <end position="291"/>
    </location>
</feature>
<dbReference type="InterPro" id="IPR011545">
    <property type="entry name" value="DEAD/DEAH_box_helicase_dom"/>
</dbReference>
<organism evidence="13 14">
    <name type="scientific">Schistosoma mattheei</name>
    <dbReference type="NCBI Taxonomy" id="31246"/>
    <lineage>
        <taxon>Eukaryota</taxon>
        <taxon>Metazoa</taxon>
        <taxon>Spiralia</taxon>
        <taxon>Lophotrochozoa</taxon>
        <taxon>Platyhelminthes</taxon>
        <taxon>Trematoda</taxon>
        <taxon>Digenea</taxon>
        <taxon>Strigeidida</taxon>
        <taxon>Schistosomatoidea</taxon>
        <taxon>Schistosomatidae</taxon>
        <taxon>Schistosoma</taxon>
    </lineage>
</organism>
<evidence type="ECO:0000256" key="3">
    <source>
        <dbReference type="ARBA" id="ARBA00022741"/>
    </source>
</evidence>
<evidence type="ECO:0000313" key="14">
    <source>
        <dbReference type="WBParaSite" id="SMTH1_55920.2"/>
    </source>
</evidence>
<dbReference type="InterPro" id="IPR000629">
    <property type="entry name" value="RNA-helicase_DEAD-box_CS"/>
</dbReference>
<evidence type="ECO:0000259" key="11">
    <source>
        <dbReference type="PROSITE" id="PS51194"/>
    </source>
</evidence>
<reference evidence="14" key="1">
    <citation type="submission" date="2023-11" db="UniProtKB">
        <authorList>
            <consortium name="WormBaseParasite"/>
        </authorList>
    </citation>
    <scope>IDENTIFICATION</scope>
</reference>
<evidence type="ECO:0000256" key="1">
    <source>
        <dbReference type="ARBA" id="ARBA00004496"/>
    </source>
</evidence>
<dbReference type="CDD" id="cd17940">
    <property type="entry name" value="DEADc_DDX6"/>
    <property type="match status" value="1"/>
</dbReference>
<evidence type="ECO:0000256" key="8">
    <source>
        <dbReference type="PROSITE-ProRule" id="PRU00552"/>
    </source>
</evidence>
<dbReference type="GO" id="GO:0005524">
    <property type="term" value="F:ATP binding"/>
    <property type="evidence" value="ECO:0007669"/>
    <property type="project" value="UniProtKB-KW"/>
</dbReference>